<gene>
    <name evidence="1" type="ORF">FAZ69_09730</name>
</gene>
<evidence type="ECO:0000313" key="2">
    <source>
        <dbReference type="Proteomes" id="UP000305539"/>
    </source>
</evidence>
<comment type="caution">
    <text evidence="1">The sequence shown here is derived from an EMBL/GenBank/DDBJ whole genome shotgun (WGS) entry which is preliminary data.</text>
</comment>
<dbReference type="RefSeq" id="WP_136893800.1">
    <property type="nucleotide sequence ID" value="NZ_SWJE01000005.1"/>
</dbReference>
<reference evidence="1 2" key="1">
    <citation type="submission" date="2019-04" db="EMBL/GenBank/DDBJ databases">
        <title>Trinickia sp. 7GSK02, isolated from subtropical forest soil.</title>
        <authorList>
            <person name="Gao Z.-H."/>
            <person name="Qiu L.-H."/>
        </authorList>
    </citation>
    <scope>NUCLEOTIDE SEQUENCE [LARGE SCALE GENOMIC DNA]</scope>
    <source>
        <strain evidence="1 2">7GSK02</strain>
    </source>
</reference>
<accession>A0A4U1I758</accession>
<evidence type="ECO:0000313" key="1">
    <source>
        <dbReference type="EMBL" id="TKC89234.1"/>
    </source>
</evidence>
<dbReference type="AlphaFoldDB" id="A0A4U1I758"/>
<proteinExistence type="predicted"/>
<name>A0A4U1I758_9BURK</name>
<protein>
    <submittedName>
        <fullName evidence="1">Uncharacterized protein</fullName>
    </submittedName>
</protein>
<organism evidence="1 2">
    <name type="scientific">Trinickia terrae</name>
    <dbReference type="NCBI Taxonomy" id="2571161"/>
    <lineage>
        <taxon>Bacteria</taxon>
        <taxon>Pseudomonadati</taxon>
        <taxon>Pseudomonadota</taxon>
        <taxon>Betaproteobacteria</taxon>
        <taxon>Burkholderiales</taxon>
        <taxon>Burkholderiaceae</taxon>
        <taxon>Trinickia</taxon>
    </lineage>
</organism>
<sequence>MDEATRRRAANDARNGFGRMVVVIIEIERRDSRGFSIACRLLQAETPARFLPLADKACDW</sequence>
<dbReference type="EMBL" id="SWJE01000005">
    <property type="protein sequence ID" value="TKC89234.1"/>
    <property type="molecule type" value="Genomic_DNA"/>
</dbReference>
<dbReference type="Proteomes" id="UP000305539">
    <property type="component" value="Unassembled WGS sequence"/>
</dbReference>
<keyword evidence="2" id="KW-1185">Reference proteome</keyword>